<dbReference type="EMBL" id="CWQY01000258">
    <property type="protein sequence ID" value="CSD65727.1"/>
    <property type="molecule type" value="Genomic_DNA"/>
</dbReference>
<protein>
    <submittedName>
        <fullName evidence="1">Uncharacterized protein</fullName>
    </submittedName>
</protein>
<evidence type="ECO:0000313" key="1">
    <source>
        <dbReference type="EMBL" id="CSD65727.1"/>
    </source>
</evidence>
<proteinExistence type="predicted"/>
<dbReference type="Proteomes" id="UP000041770">
    <property type="component" value="Unassembled WGS sequence"/>
</dbReference>
<sequence length="56" mass="6401">MRQIVFMNVQTGDIGEIGFVILHCHWQGYACCITIKISCDYGEIDQQLIAVERVIE</sequence>
<organism evidence="1 2">
    <name type="scientific">Vibrio cholerae</name>
    <dbReference type="NCBI Taxonomy" id="666"/>
    <lineage>
        <taxon>Bacteria</taxon>
        <taxon>Pseudomonadati</taxon>
        <taxon>Pseudomonadota</taxon>
        <taxon>Gammaproteobacteria</taxon>
        <taxon>Vibrionales</taxon>
        <taxon>Vibrionaceae</taxon>
        <taxon>Vibrio</taxon>
    </lineage>
</organism>
<name>A0A655UHC9_VIBCL</name>
<accession>A0A655UHC9</accession>
<dbReference type="AlphaFoldDB" id="A0A655UHC9"/>
<gene>
    <name evidence="1" type="ORF">ERS013200_04487</name>
</gene>
<evidence type="ECO:0000313" key="2">
    <source>
        <dbReference type="Proteomes" id="UP000041770"/>
    </source>
</evidence>
<reference evidence="1 2" key="1">
    <citation type="submission" date="2015-07" db="EMBL/GenBank/DDBJ databases">
        <authorList>
            <consortium name="Pathogen Informatics"/>
        </authorList>
    </citation>
    <scope>NUCLEOTIDE SEQUENCE [LARGE SCALE GENOMIC DNA]</scope>
    <source>
        <strain evidence="1 2">A316</strain>
    </source>
</reference>